<dbReference type="EMBL" id="IACM01171317">
    <property type="protein sequence ID" value="LAB43130.1"/>
    <property type="molecule type" value="Transcribed_RNA"/>
</dbReference>
<dbReference type="AlphaFoldDB" id="A0A2D4NBR3"/>
<proteinExistence type="predicted"/>
<dbReference type="EMBL" id="IACM01171313">
    <property type="protein sequence ID" value="LAB43119.1"/>
    <property type="molecule type" value="Transcribed_RNA"/>
</dbReference>
<reference evidence="1" key="2">
    <citation type="submission" date="2017-11" db="EMBL/GenBank/DDBJ databases">
        <title>Coralsnake Venomics: Analyses of Venom Gland Transcriptomes and Proteomes of Six Brazilian Taxa.</title>
        <authorList>
            <person name="Aird S.D."/>
            <person name="Jorge da Silva N."/>
            <person name="Qiu L."/>
            <person name="Villar-Briones A."/>
            <person name="Aparecida-Saddi V."/>
            <person name="Campos-Telles M.P."/>
            <person name="Grau M."/>
            <person name="Mikheyev A.S."/>
        </authorList>
    </citation>
    <scope>NUCLEOTIDE SEQUENCE</scope>
    <source>
        <tissue evidence="1">Venom_gland</tissue>
    </source>
</reference>
<dbReference type="EMBL" id="IACM01171316">
    <property type="protein sequence ID" value="LAB43127.1"/>
    <property type="molecule type" value="Transcribed_RNA"/>
</dbReference>
<reference evidence="1" key="1">
    <citation type="submission" date="2017-07" db="EMBL/GenBank/DDBJ databases">
        <authorList>
            <person name="Mikheyev A."/>
            <person name="Grau M."/>
        </authorList>
    </citation>
    <scope>NUCLEOTIDE SEQUENCE</scope>
    <source>
        <tissue evidence="1">Venom_gland</tissue>
    </source>
</reference>
<organism evidence="1">
    <name type="scientific">Micrurus spixii</name>
    <name type="common">Amazon coral snake</name>
    <dbReference type="NCBI Taxonomy" id="129469"/>
    <lineage>
        <taxon>Eukaryota</taxon>
        <taxon>Metazoa</taxon>
        <taxon>Chordata</taxon>
        <taxon>Craniata</taxon>
        <taxon>Vertebrata</taxon>
        <taxon>Euteleostomi</taxon>
        <taxon>Lepidosauria</taxon>
        <taxon>Squamata</taxon>
        <taxon>Bifurcata</taxon>
        <taxon>Unidentata</taxon>
        <taxon>Episquamata</taxon>
        <taxon>Toxicofera</taxon>
        <taxon>Serpentes</taxon>
        <taxon>Colubroidea</taxon>
        <taxon>Elapidae</taxon>
        <taxon>Elapinae</taxon>
        <taxon>Micrurus</taxon>
    </lineage>
</organism>
<dbReference type="EMBL" id="IACM01171314">
    <property type="protein sequence ID" value="LAB43121.1"/>
    <property type="molecule type" value="Transcribed_RNA"/>
</dbReference>
<accession>A0A2D4NBR3</accession>
<protein>
    <submittedName>
        <fullName evidence="1">Uncharacterized protein</fullName>
    </submittedName>
</protein>
<sequence>MIQIQKQDLDLKVIFSFAIGFSRRSGKIWAIHYNTSQLQVTVIYSTTVKYSPLAPGKIQCPQKCLKSHVSLTDDANEHPSDPKAQALIETVPLPYISKFRVFYASSNDQKSRDIA</sequence>
<evidence type="ECO:0000313" key="1">
    <source>
        <dbReference type="EMBL" id="LAB43127.1"/>
    </source>
</evidence>
<name>A0A2D4NBR3_9SAUR</name>
<dbReference type="EMBL" id="IACM01171315">
    <property type="protein sequence ID" value="LAB43123.1"/>
    <property type="molecule type" value="Transcribed_RNA"/>
</dbReference>